<protein>
    <submittedName>
        <fullName evidence="1">Uncharacterized protein</fullName>
    </submittedName>
</protein>
<reference evidence="1" key="1">
    <citation type="submission" date="2023-10" db="EMBL/GenBank/DDBJ databases">
        <authorList>
            <person name="Rodriguez Cubillos JULIANA M."/>
            <person name="De Vega J."/>
        </authorList>
    </citation>
    <scope>NUCLEOTIDE SEQUENCE</scope>
</reference>
<comment type="caution">
    <text evidence="1">The sequence shown here is derived from an EMBL/GenBank/DDBJ whole genome shotgun (WGS) entry which is preliminary data.</text>
</comment>
<dbReference type="Proteomes" id="UP001177021">
    <property type="component" value="Unassembled WGS sequence"/>
</dbReference>
<proteinExistence type="predicted"/>
<keyword evidence="2" id="KW-1185">Reference proteome</keyword>
<accession>A0ACB0KXG7</accession>
<name>A0ACB0KXG7_TRIPR</name>
<gene>
    <name evidence="1" type="ORF">MILVUS5_LOCUS26927</name>
</gene>
<evidence type="ECO:0000313" key="1">
    <source>
        <dbReference type="EMBL" id="CAJ2661148.1"/>
    </source>
</evidence>
<organism evidence="1 2">
    <name type="scientific">Trifolium pratense</name>
    <name type="common">Red clover</name>
    <dbReference type="NCBI Taxonomy" id="57577"/>
    <lineage>
        <taxon>Eukaryota</taxon>
        <taxon>Viridiplantae</taxon>
        <taxon>Streptophyta</taxon>
        <taxon>Embryophyta</taxon>
        <taxon>Tracheophyta</taxon>
        <taxon>Spermatophyta</taxon>
        <taxon>Magnoliopsida</taxon>
        <taxon>eudicotyledons</taxon>
        <taxon>Gunneridae</taxon>
        <taxon>Pentapetalae</taxon>
        <taxon>rosids</taxon>
        <taxon>fabids</taxon>
        <taxon>Fabales</taxon>
        <taxon>Fabaceae</taxon>
        <taxon>Papilionoideae</taxon>
        <taxon>50 kb inversion clade</taxon>
        <taxon>NPAAA clade</taxon>
        <taxon>Hologalegina</taxon>
        <taxon>IRL clade</taxon>
        <taxon>Trifolieae</taxon>
        <taxon>Trifolium</taxon>
    </lineage>
</organism>
<sequence>MVVKQVWHLEETDKVLVQIGGNGQGIDNGSNLLVRFLGSLAQTSAFCPISIERWDSMPVENGKAQWKCIEVTKSNARKKGSSIQMQSHVCSLDQGANITLFWKYVISFMFCKSWGYVLSTIEARGSPKFGINKSDVMSSSKSSSLSSPISPSPTPKTHSENNLLCSTSALEAPPRSLIFLLNVKTS</sequence>
<dbReference type="EMBL" id="CASHSV030000311">
    <property type="protein sequence ID" value="CAJ2661148.1"/>
    <property type="molecule type" value="Genomic_DNA"/>
</dbReference>
<evidence type="ECO:0000313" key="2">
    <source>
        <dbReference type="Proteomes" id="UP001177021"/>
    </source>
</evidence>